<dbReference type="Gene3D" id="1.10.510.10">
    <property type="entry name" value="Transferase(Phosphotransferase) domain 1"/>
    <property type="match status" value="1"/>
</dbReference>
<dbReference type="PROSITE" id="PS00109">
    <property type="entry name" value="PROTEIN_KINASE_TYR"/>
    <property type="match status" value="1"/>
</dbReference>
<evidence type="ECO:0000256" key="7">
    <source>
        <dbReference type="ARBA" id="ARBA00023137"/>
    </source>
</evidence>
<keyword evidence="2" id="KW-0808">Transferase</keyword>
<dbReference type="SUPFAM" id="SSF56112">
    <property type="entry name" value="Protein kinase-like (PK-like)"/>
    <property type="match status" value="1"/>
</dbReference>
<evidence type="ECO:0000256" key="1">
    <source>
        <dbReference type="ARBA" id="ARBA00004308"/>
    </source>
</evidence>
<dbReference type="GO" id="GO:0012505">
    <property type="term" value="C:endomembrane system"/>
    <property type="evidence" value="ECO:0007669"/>
    <property type="project" value="UniProtKB-SubCell"/>
</dbReference>
<gene>
    <name evidence="9" type="ORF">OS493_025833</name>
</gene>
<dbReference type="InterPro" id="IPR050122">
    <property type="entry name" value="RTK"/>
</dbReference>
<dbReference type="GO" id="GO:0005886">
    <property type="term" value="C:plasma membrane"/>
    <property type="evidence" value="ECO:0007669"/>
    <property type="project" value="TreeGrafter"/>
</dbReference>
<evidence type="ECO:0000256" key="4">
    <source>
        <dbReference type="ARBA" id="ARBA00022777"/>
    </source>
</evidence>
<dbReference type="InterPro" id="IPR020635">
    <property type="entry name" value="Tyr_kinase_cat_dom"/>
</dbReference>
<dbReference type="GO" id="GO:0004714">
    <property type="term" value="F:transmembrane receptor protein tyrosine kinase activity"/>
    <property type="evidence" value="ECO:0007669"/>
    <property type="project" value="TreeGrafter"/>
</dbReference>
<dbReference type="GO" id="GO:0043235">
    <property type="term" value="C:receptor complex"/>
    <property type="evidence" value="ECO:0007669"/>
    <property type="project" value="TreeGrafter"/>
</dbReference>
<dbReference type="GO" id="GO:0005524">
    <property type="term" value="F:ATP binding"/>
    <property type="evidence" value="ECO:0007669"/>
    <property type="project" value="UniProtKB-KW"/>
</dbReference>
<dbReference type="PRINTS" id="PR00109">
    <property type="entry name" value="TYRKINASE"/>
</dbReference>
<evidence type="ECO:0000256" key="3">
    <source>
        <dbReference type="ARBA" id="ARBA00022741"/>
    </source>
</evidence>
<dbReference type="InterPro" id="IPR011009">
    <property type="entry name" value="Kinase-like_dom_sf"/>
</dbReference>
<proteinExistence type="predicted"/>
<comment type="caution">
    <text evidence="9">The sequence shown here is derived from an EMBL/GenBank/DDBJ whole genome shotgun (WGS) entry which is preliminary data.</text>
</comment>
<dbReference type="InterPro" id="IPR001245">
    <property type="entry name" value="Ser-Thr/Tyr_kinase_cat_dom"/>
</dbReference>
<dbReference type="GO" id="GO:0007169">
    <property type="term" value="P:cell surface receptor protein tyrosine kinase signaling pathway"/>
    <property type="evidence" value="ECO:0007669"/>
    <property type="project" value="TreeGrafter"/>
</dbReference>
<dbReference type="InterPro" id="IPR008266">
    <property type="entry name" value="Tyr_kinase_AS"/>
</dbReference>
<evidence type="ECO:0000256" key="2">
    <source>
        <dbReference type="ARBA" id="ARBA00022679"/>
    </source>
</evidence>
<evidence type="ECO:0000256" key="6">
    <source>
        <dbReference type="ARBA" id="ARBA00023136"/>
    </source>
</evidence>
<keyword evidence="3" id="KW-0547">Nucleotide-binding</keyword>
<dbReference type="GO" id="GO:0030182">
    <property type="term" value="P:neuron differentiation"/>
    <property type="evidence" value="ECO:0007669"/>
    <property type="project" value="UniProtKB-ARBA"/>
</dbReference>
<keyword evidence="6" id="KW-0472">Membrane</keyword>
<reference evidence="9" key="1">
    <citation type="submission" date="2023-01" db="EMBL/GenBank/DDBJ databases">
        <title>Genome assembly of the deep-sea coral Lophelia pertusa.</title>
        <authorList>
            <person name="Herrera S."/>
            <person name="Cordes E."/>
        </authorList>
    </citation>
    <scope>NUCLEOTIDE SEQUENCE</scope>
    <source>
        <strain evidence="9">USNM1676648</strain>
        <tissue evidence="9">Polyp</tissue>
    </source>
</reference>
<name>A0A9W9YXP2_9CNID</name>
<dbReference type="Pfam" id="PF07714">
    <property type="entry name" value="PK_Tyr_Ser-Thr"/>
    <property type="match status" value="1"/>
</dbReference>
<protein>
    <recommendedName>
        <fullName evidence="8">Protein kinase domain-containing protein</fullName>
    </recommendedName>
</protein>
<dbReference type="EMBL" id="MU826847">
    <property type="protein sequence ID" value="KAJ7371371.1"/>
    <property type="molecule type" value="Genomic_DNA"/>
</dbReference>
<dbReference type="InterPro" id="IPR000719">
    <property type="entry name" value="Prot_kinase_dom"/>
</dbReference>
<dbReference type="PANTHER" id="PTHR24416:SF622">
    <property type="entry name" value="PROTEIN KINASE DOMAIN-CONTAINING PROTEIN"/>
    <property type="match status" value="1"/>
</dbReference>
<keyword evidence="7" id="KW-0829">Tyrosine-protein kinase</keyword>
<dbReference type="SMART" id="SM00219">
    <property type="entry name" value="TyrKc"/>
    <property type="match status" value="1"/>
</dbReference>
<accession>A0A9W9YXP2</accession>
<dbReference type="AlphaFoldDB" id="A0A9W9YXP2"/>
<evidence type="ECO:0000313" key="9">
    <source>
        <dbReference type="EMBL" id="KAJ7371371.1"/>
    </source>
</evidence>
<keyword evidence="10" id="KW-1185">Reference proteome</keyword>
<sequence length="152" mass="17160">MRHLESKLCVHRDLAARNILVGKGLVAKVADFGMARDVSNHGEYIKCTEGKVPWLWMSIESLRGISTTMSDVWSFGVVLWEIVTLGERPYRGITGIVELHTMLLDGVRLEKPPHCSEELYEIMLQCWQEAPGDLRFGAREDDPVETTQSCIS</sequence>
<dbReference type="GO" id="GO:0050793">
    <property type="term" value="P:regulation of developmental process"/>
    <property type="evidence" value="ECO:0007669"/>
    <property type="project" value="UniProtKB-ARBA"/>
</dbReference>
<organism evidence="9 10">
    <name type="scientific">Desmophyllum pertusum</name>
    <dbReference type="NCBI Taxonomy" id="174260"/>
    <lineage>
        <taxon>Eukaryota</taxon>
        <taxon>Metazoa</taxon>
        <taxon>Cnidaria</taxon>
        <taxon>Anthozoa</taxon>
        <taxon>Hexacorallia</taxon>
        <taxon>Scleractinia</taxon>
        <taxon>Caryophylliina</taxon>
        <taxon>Caryophylliidae</taxon>
        <taxon>Desmophyllum</taxon>
    </lineage>
</organism>
<dbReference type="PROSITE" id="PS50011">
    <property type="entry name" value="PROTEIN_KINASE_DOM"/>
    <property type="match status" value="1"/>
</dbReference>
<feature type="domain" description="Protein kinase" evidence="8">
    <location>
        <begin position="1"/>
        <end position="151"/>
    </location>
</feature>
<dbReference type="GO" id="GO:0048468">
    <property type="term" value="P:cell development"/>
    <property type="evidence" value="ECO:0007669"/>
    <property type="project" value="UniProtKB-ARBA"/>
</dbReference>
<evidence type="ECO:0000259" key="8">
    <source>
        <dbReference type="PROSITE" id="PS50011"/>
    </source>
</evidence>
<keyword evidence="5" id="KW-0067">ATP-binding</keyword>
<dbReference type="Proteomes" id="UP001163046">
    <property type="component" value="Unassembled WGS sequence"/>
</dbReference>
<dbReference type="FunFam" id="1.10.510.10:FF:001512">
    <property type="entry name" value="Receptor tyrosine-protein kinase erbB-2"/>
    <property type="match status" value="1"/>
</dbReference>
<comment type="subcellular location">
    <subcellularLocation>
        <location evidence="1">Endomembrane system</location>
    </subcellularLocation>
</comment>
<evidence type="ECO:0000256" key="5">
    <source>
        <dbReference type="ARBA" id="ARBA00022840"/>
    </source>
</evidence>
<dbReference type="PANTHER" id="PTHR24416">
    <property type="entry name" value="TYROSINE-PROTEIN KINASE RECEPTOR"/>
    <property type="match status" value="1"/>
</dbReference>
<dbReference type="OrthoDB" id="5973798at2759"/>
<evidence type="ECO:0000313" key="10">
    <source>
        <dbReference type="Proteomes" id="UP001163046"/>
    </source>
</evidence>
<keyword evidence="4" id="KW-0418">Kinase</keyword>